<dbReference type="InterPro" id="IPR005543">
    <property type="entry name" value="PASTA_dom"/>
</dbReference>
<dbReference type="Gene3D" id="3.30.10.20">
    <property type="match status" value="4"/>
</dbReference>
<keyword evidence="6" id="KW-0067">ATP-binding</keyword>
<feature type="domain" description="PASTA" evidence="12">
    <location>
        <begin position="663"/>
        <end position="727"/>
    </location>
</feature>
<keyword evidence="10" id="KW-0472">Membrane</keyword>
<feature type="domain" description="PASTA" evidence="12">
    <location>
        <begin position="460"/>
        <end position="527"/>
    </location>
</feature>
<protein>
    <recommendedName>
        <fullName evidence="1">non-specific serine/threonine protein kinase</fullName>
        <ecNumber evidence="1">2.7.11.1</ecNumber>
    </recommendedName>
</protein>
<evidence type="ECO:0000256" key="2">
    <source>
        <dbReference type="ARBA" id="ARBA00022527"/>
    </source>
</evidence>
<evidence type="ECO:0000259" key="11">
    <source>
        <dbReference type="PROSITE" id="PS50011"/>
    </source>
</evidence>
<dbReference type="RefSeq" id="WP_191196878.1">
    <property type="nucleotide sequence ID" value="NZ_JACXYZ010000004.1"/>
</dbReference>
<keyword evidence="2" id="KW-0723">Serine/threonine-protein kinase</keyword>
<evidence type="ECO:0000256" key="4">
    <source>
        <dbReference type="ARBA" id="ARBA00022741"/>
    </source>
</evidence>
<evidence type="ECO:0000256" key="5">
    <source>
        <dbReference type="ARBA" id="ARBA00022777"/>
    </source>
</evidence>
<accession>A0ABR8NH08</accession>
<organism evidence="13 14">
    <name type="scientific">Nocardioides cavernae</name>
    <dbReference type="NCBI Taxonomy" id="1921566"/>
    <lineage>
        <taxon>Bacteria</taxon>
        <taxon>Bacillati</taxon>
        <taxon>Actinomycetota</taxon>
        <taxon>Actinomycetes</taxon>
        <taxon>Propionibacteriales</taxon>
        <taxon>Nocardioidaceae</taxon>
        <taxon>Nocardioides</taxon>
    </lineage>
</organism>
<dbReference type="Gene3D" id="1.10.510.10">
    <property type="entry name" value="Transferase(Phosphotransferase) domain 1"/>
    <property type="match status" value="1"/>
</dbReference>
<proteinExistence type="predicted"/>
<evidence type="ECO:0000256" key="6">
    <source>
        <dbReference type="ARBA" id="ARBA00022840"/>
    </source>
</evidence>
<dbReference type="SMART" id="SM00220">
    <property type="entry name" value="S_TKc"/>
    <property type="match status" value="1"/>
</dbReference>
<evidence type="ECO:0000313" key="14">
    <source>
        <dbReference type="Proteomes" id="UP000618818"/>
    </source>
</evidence>
<dbReference type="Proteomes" id="UP000618818">
    <property type="component" value="Unassembled WGS sequence"/>
</dbReference>
<keyword evidence="10" id="KW-1133">Transmembrane helix</keyword>
<keyword evidence="4" id="KW-0547">Nucleotide-binding</keyword>
<feature type="compositionally biased region" description="Low complexity" evidence="9">
    <location>
        <begin position="392"/>
        <end position="425"/>
    </location>
</feature>
<keyword evidence="14" id="KW-1185">Reference proteome</keyword>
<dbReference type="PROSITE" id="PS50011">
    <property type="entry name" value="PROTEIN_KINASE_DOM"/>
    <property type="match status" value="1"/>
</dbReference>
<evidence type="ECO:0000256" key="8">
    <source>
        <dbReference type="ARBA" id="ARBA00048679"/>
    </source>
</evidence>
<feature type="domain" description="PASTA" evidence="12">
    <location>
        <begin position="596"/>
        <end position="662"/>
    </location>
</feature>
<dbReference type="PANTHER" id="PTHR43289:SF34">
    <property type="entry name" value="SERINE_THREONINE-PROTEIN KINASE YBDM-RELATED"/>
    <property type="match status" value="1"/>
</dbReference>
<dbReference type="InterPro" id="IPR011009">
    <property type="entry name" value="Kinase-like_dom_sf"/>
</dbReference>
<evidence type="ECO:0000256" key="10">
    <source>
        <dbReference type="SAM" id="Phobius"/>
    </source>
</evidence>
<evidence type="ECO:0000256" key="9">
    <source>
        <dbReference type="SAM" id="MobiDB-lite"/>
    </source>
</evidence>
<evidence type="ECO:0000256" key="1">
    <source>
        <dbReference type="ARBA" id="ARBA00012513"/>
    </source>
</evidence>
<dbReference type="PANTHER" id="PTHR43289">
    <property type="entry name" value="MITOGEN-ACTIVATED PROTEIN KINASE KINASE KINASE 20-RELATED"/>
    <property type="match status" value="1"/>
</dbReference>
<dbReference type="InterPro" id="IPR000719">
    <property type="entry name" value="Prot_kinase_dom"/>
</dbReference>
<evidence type="ECO:0000256" key="7">
    <source>
        <dbReference type="ARBA" id="ARBA00047899"/>
    </source>
</evidence>
<dbReference type="CDD" id="cd14014">
    <property type="entry name" value="STKc_PknB_like"/>
    <property type="match status" value="1"/>
</dbReference>
<dbReference type="Pfam" id="PF03793">
    <property type="entry name" value="PASTA"/>
    <property type="match status" value="4"/>
</dbReference>
<feature type="domain" description="PASTA" evidence="12">
    <location>
        <begin position="528"/>
        <end position="595"/>
    </location>
</feature>
<dbReference type="EC" id="2.7.11.1" evidence="1"/>
<reference evidence="13 14" key="1">
    <citation type="submission" date="2020-09" db="EMBL/GenBank/DDBJ databases">
        <title>novel species in genus Nocardioides.</title>
        <authorList>
            <person name="Zhang G."/>
        </authorList>
    </citation>
    <scope>NUCLEOTIDE SEQUENCE [LARGE SCALE GENOMIC DNA]</scope>
    <source>
        <strain evidence="13 14">KCTC 39551</strain>
    </source>
</reference>
<sequence length="727" mass="76402">MEPPEHARATAPGASGDPLVGRLLDGRYRILARVARGGMASVYEATDTRLDRTVAVKVMHPGLGDDQEFAQRFVREARAAARLNHPHVVGVYDQGDDTSDGTDTIFLVMEYVPGHTLRDVLRKESPMPPARALALLEPVISALAAAHRAGLVHRDVKPENVLIADEAHGGTVKVADFGLAKAVSADTQHTATGGVLIGTVSYLAPELVIDGRSDARADVYAAGVVLYELLTGRKPHEGESPIQVAYRHVHHDVPMPSLVEPGIPDYVDALVARATSRDRDQRPADATVLLHHLHRVEQALREGLASDPELAADLLPRRAVALDLPPSTDDTTPEPFDAGALALLTEVDPRDSGLVDDGSPDRTTALERHPAPPAGRSRSDGPAGGPVTEPMRTAVAPTGAATTTLPAAPTNARPTPGRAPTRVAPVETTARRRSRKGPLLLLLSLLLVGGVAAGAWWFGWERYTTTPGVLGLDEAAATVELEDAGLQAEAGEPAYSENVTAGLVIATDPGPGGKVLDGGTVTLTLSLGPERYDVPDLAGQTEDQAQDALAATSLAFGASKGRWSETVPEGQVIRTSPKAGTTLKPGATVDLVLSRGRKPIEVKDWTGKSFDDASAALEKRGLQVSVTSEEYSDTVAEGDVISQDPPTASLFRGDTVSFVVSLGPELVEVPRVQAMGVEAATELLEGLGFEVQTKESDTYLGLGFVASSDPGSGEEVPKGSTITLFLV</sequence>
<feature type="domain" description="Protein kinase" evidence="11">
    <location>
        <begin position="28"/>
        <end position="294"/>
    </location>
</feature>
<dbReference type="Pfam" id="PF00069">
    <property type="entry name" value="Pkinase"/>
    <property type="match status" value="1"/>
</dbReference>
<dbReference type="PROSITE" id="PS51178">
    <property type="entry name" value="PASTA"/>
    <property type="match status" value="4"/>
</dbReference>
<comment type="catalytic activity">
    <reaction evidence="7">
        <text>L-threonyl-[protein] + ATP = O-phospho-L-threonyl-[protein] + ADP + H(+)</text>
        <dbReference type="Rhea" id="RHEA:46608"/>
        <dbReference type="Rhea" id="RHEA-COMP:11060"/>
        <dbReference type="Rhea" id="RHEA-COMP:11605"/>
        <dbReference type="ChEBI" id="CHEBI:15378"/>
        <dbReference type="ChEBI" id="CHEBI:30013"/>
        <dbReference type="ChEBI" id="CHEBI:30616"/>
        <dbReference type="ChEBI" id="CHEBI:61977"/>
        <dbReference type="ChEBI" id="CHEBI:456216"/>
        <dbReference type="EC" id="2.7.11.1"/>
    </reaction>
</comment>
<evidence type="ECO:0000259" key="12">
    <source>
        <dbReference type="PROSITE" id="PS51178"/>
    </source>
</evidence>
<dbReference type="CDD" id="cd06577">
    <property type="entry name" value="PASTA_pknB"/>
    <property type="match status" value="3"/>
</dbReference>
<dbReference type="PROSITE" id="PS00108">
    <property type="entry name" value="PROTEIN_KINASE_ST"/>
    <property type="match status" value="1"/>
</dbReference>
<feature type="region of interest" description="Disordered" evidence="9">
    <location>
        <begin position="345"/>
        <end position="431"/>
    </location>
</feature>
<keyword evidence="3" id="KW-0808">Transferase</keyword>
<dbReference type="EMBL" id="JACXYZ010000004">
    <property type="protein sequence ID" value="MBD3927031.1"/>
    <property type="molecule type" value="Genomic_DNA"/>
</dbReference>
<gene>
    <name evidence="13" type="ORF">IEZ26_20590</name>
</gene>
<dbReference type="InterPro" id="IPR008271">
    <property type="entry name" value="Ser/Thr_kinase_AS"/>
</dbReference>
<keyword evidence="5" id="KW-0418">Kinase</keyword>
<feature type="transmembrane region" description="Helical" evidence="10">
    <location>
        <begin position="439"/>
        <end position="460"/>
    </location>
</feature>
<name>A0ABR8NH08_9ACTN</name>
<comment type="catalytic activity">
    <reaction evidence="8">
        <text>L-seryl-[protein] + ATP = O-phospho-L-seryl-[protein] + ADP + H(+)</text>
        <dbReference type="Rhea" id="RHEA:17989"/>
        <dbReference type="Rhea" id="RHEA-COMP:9863"/>
        <dbReference type="Rhea" id="RHEA-COMP:11604"/>
        <dbReference type="ChEBI" id="CHEBI:15378"/>
        <dbReference type="ChEBI" id="CHEBI:29999"/>
        <dbReference type="ChEBI" id="CHEBI:30616"/>
        <dbReference type="ChEBI" id="CHEBI:83421"/>
        <dbReference type="ChEBI" id="CHEBI:456216"/>
        <dbReference type="EC" id="2.7.11.1"/>
    </reaction>
</comment>
<evidence type="ECO:0000313" key="13">
    <source>
        <dbReference type="EMBL" id="MBD3927031.1"/>
    </source>
</evidence>
<dbReference type="SUPFAM" id="SSF56112">
    <property type="entry name" value="Protein kinase-like (PK-like)"/>
    <property type="match status" value="1"/>
</dbReference>
<comment type="caution">
    <text evidence="13">The sequence shown here is derived from an EMBL/GenBank/DDBJ whole genome shotgun (WGS) entry which is preliminary data.</text>
</comment>
<evidence type="ECO:0000256" key="3">
    <source>
        <dbReference type="ARBA" id="ARBA00022679"/>
    </source>
</evidence>
<dbReference type="Gene3D" id="3.30.200.20">
    <property type="entry name" value="Phosphorylase Kinase, domain 1"/>
    <property type="match status" value="1"/>
</dbReference>
<keyword evidence="10" id="KW-0812">Transmembrane</keyword>
<dbReference type="SMART" id="SM00740">
    <property type="entry name" value="PASTA"/>
    <property type="match status" value="4"/>
</dbReference>